<comment type="caution">
    <text evidence="2">The sequence shown here is derived from an EMBL/GenBank/DDBJ whole genome shotgun (WGS) entry which is preliminary data.</text>
</comment>
<feature type="compositionally biased region" description="Basic and acidic residues" evidence="1">
    <location>
        <begin position="116"/>
        <end position="125"/>
    </location>
</feature>
<reference evidence="2 3" key="1">
    <citation type="journal article" date="2023" name="Hortic Res">
        <title>Pangenome of water caltrop reveals structural variations and asymmetric subgenome divergence after allopolyploidization.</title>
        <authorList>
            <person name="Zhang X."/>
            <person name="Chen Y."/>
            <person name="Wang L."/>
            <person name="Yuan Y."/>
            <person name="Fang M."/>
            <person name="Shi L."/>
            <person name="Lu R."/>
            <person name="Comes H.P."/>
            <person name="Ma Y."/>
            <person name="Chen Y."/>
            <person name="Huang G."/>
            <person name="Zhou Y."/>
            <person name="Zheng Z."/>
            <person name="Qiu Y."/>
        </authorList>
    </citation>
    <scope>NUCLEOTIDE SEQUENCE [LARGE SCALE GENOMIC DNA]</scope>
    <source>
        <strain evidence="2">F231</strain>
    </source>
</reference>
<keyword evidence="3" id="KW-1185">Reference proteome</keyword>
<name>A0AAN7L6W2_TRANT</name>
<evidence type="ECO:0000256" key="1">
    <source>
        <dbReference type="SAM" id="MobiDB-lite"/>
    </source>
</evidence>
<evidence type="ECO:0000313" key="3">
    <source>
        <dbReference type="Proteomes" id="UP001346149"/>
    </source>
</evidence>
<feature type="region of interest" description="Disordered" evidence="1">
    <location>
        <begin position="30"/>
        <end position="61"/>
    </location>
</feature>
<feature type="region of interest" description="Disordered" evidence="1">
    <location>
        <begin position="116"/>
        <end position="135"/>
    </location>
</feature>
<dbReference type="EMBL" id="JAXQNO010000017">
    <property type="protein sequence ID" value="KAK4778679.1"/>
    <property type="molecule type" value="Genomic_DNA"/>
</dbReference>
<proteinExistence type="predicted"/>
<gene>
    <name evidence="2" type="ORF">SAY86_006207</name>
</gene>
<dbReference type="AlphaFoldDB" id="A0AAN7L6W2"/>
<dbReference type="Proteomes" id="UP001346149">
    <property type="component" value="Unassembled WGS sequence"/>
</dbReference>
<evidence type="ECO:0000313" key="2">
    <source>
        <dbReference type="EMBL" id="KAK4778679.1"/>
    </source>
</evidence>
<protein>
    <submittedName>
        <fullName evidence="2">Uncharacterized protein</fullName>
    </submittedName>
</protein>
<feature type="compositionally biased region" description="Polar residues" evidence="1">
    <location>
        <begin position="46"/>
        <end position="58"/>
    </location>
</feature>
<organism evidence="2 3">
    <name type="scientific">Trapa natans</name>
    <name type="common">Water chestnut</name>
    <dbReference type="NCBI Taxonomy" id="22666"/>
    <lineage>
        <taxon>Eukaryota</taxon>
        <taxon>Viridiplantae</taxon>
        <taxon>Streptophyta</taxon>
        <taxon>Embryophyta</taxon>
        <taxon>Tracheophyta</taxon>
        <taxon>Spermatophyta</taxon>
        <taxon>Magnoliopsida</taxon>
        <taxon>eudicotyledons</taxon>
        <taxon>Gunneridae</taxon>
        <taxon>Pentapetalae</taxon>
        <taxon>rosids</taxon>
        <taxon>malvids</taxon>
        <taxon>Myrtales</taxon>
        <taxon>Lythraceae</taxon>
        <taxon>Trapa</taxon>
    </lineage>
</organism>
<accession>A0AAN7L6W2</accession>
<sequence>MNRRFIRTISLVSRRFLVESSYSSQRLASVAAPASNRPTLRPYSIKSDSLYDTNSKPPVSQVRDVVDDDNEVTEEELKRRIQKFYDGDDEAIPSILEGILRRKLAGKNDEHLIDELPCKTRRGNEDSSSDDEDID</sequence>